<evidence type="ECO:0000259" key="15">
    <source>
        <dbReference type="SMART" id="SM00904"/>
    </source>
</evidence>
<dbReference type="PANTHER" id="PTHR22749:SF6">
    <property type="entry name" value="RIBOFLAVIN KINASE"/>
    <property type="match status" value="1"/>
</dbReference>
<keyword evidence="6 14" id="KW-0548">Nucleotidyltransferase</keyword>
<dbReference type="GO" id="GO:0008531">
    <property type="term" value="F:riboflavin kinase activity"/>
    <property type="evidence" value="ECO:0007669"/>
    <property type="project" value="UniProtKB-UniRule"/>
</dbReference>
<keyword evidence="9 14" id="KW-0274">FAD</keyword>
<evidence type="ECO:0000256" key="1">
    <source>
        <dbReference type="ARBA" id="ARBA00004726"/>
    </source>
</evidence>
<dbReference type="InterPro" id="IPR015865">
    <property type="entry name" value="Riboflavin_kinase_bac/euk"/>
</dbReference>
<dbReference type="GO" id="GO:0006747">
    <property type="term" value="P:FAD biosynthetic process"/>
    <property type="evidence" value="ECO:0007669"/>
    <property type="project" value="UniProtKB-UniRule"/>
</dbReference>
<dbReference type="Gene3D" id="3.40.50.620">
    <property type="entry name" value="HUPs"/>
    <property type="match status" value="1"/>
</dbReference>
<gene>
    <name evidence="16" type="ordered locus">Sulac_1897</name>
</gene>
<keyword evidence="3 14" id="KW-0285">Flavoprotein</keyword>
<keyword evidence="10 14" id="KW-0067">ATP-binding</keyword>
<feature type="domain" description="Riboflavin kinase" evidence="15">
    <location>
        <begin position="181"/>
        <end position="306"/>
    </location>
</feature>
<dbReference type="SMART" id="SM00904">
    <property type="entry name" value="Flavokinase"/>
    <property type="match status" value="1"/>
</dbReference>
<dbReference type="GO" id="GO:0009398">
    <property type="term" value="P:FMN biosynthetic process"/>
    <property type="evidence" value="ECO:0007669"/>
    <property type="project" value="UniProtKB-UniRule"/>
</dbReference>
<keyword evidence="4 14" id="KW-0288">FMN</keyword>
<organism evidence="16 17">
    <name type="scientific">Sulfobacillus acidophilus (strain ATCC 700253 / DSM 10332 / NAL)</name>
    <dbReference type="NCBI Taxonomy" id="679936"/>
    <lineage>
        <taxon>Bacteria</taxon>
        <taxon>Bacillati</taxon>
        <taxon>Bacillota</taxon>
        <taxon>Clostridia</taxon>
        <taxon>Eubacteriales</taxon>
        <taxon>Clostridiales Family XVII. Incertae Sedis</taxon>
        <taxon>Sulfobacillus</taxon>
    </lineage>
</organism>
<keyword evidence="5 14" id="KW-0808">Transferase</keyword>
<evidence type="ECO:0000256" key="5">
    <source>
        <dbReference type="ARBA" id="ARBA00022679"/>
    </source>
</evidence>
<dbReference type="InterPro" id="IPR014729">
    <property type="entry name" value="Rossmann-like_a/b/a_fold"/>
</dbReference>
<dbReference type="GO" id="GO:0003919">
    <property type="term" value="F:FMN adenylyltransferase activity"/>
    <property type="evidence" value="ECO:0007669"/>
    <property type="project" value="UniProtKB-UniRule"/>
</dbReference>
<comment type="similarity">
    <text evidence="14">Belongs to the ribF family.</text>
</comment>
<evidence type="ECO:0000256" key="11">
    <source>
        <dbReference type="ARBA" id="ARBA00023268"/>
    </source>
</evidence>
<evidence type="ECO:0000256" key="6">
    <source>
        <dbReference type="ARBA" id="ARBA00022695"/>
    </source>
</evidence>
<comment type="catalytic activity">
    <reaction evidence="13 14">
        <text>FMN + ATP + H(+) = FAD + diphosphate</text>
        <dbReference type="Rhea" id="RHEA:17237"/>
        <dbReference type="ChEBI" id="CHEBI:15378"/>
        <dbReference type="ChEBI" id="CHEBI:30616"/>
        <dbReference type="ChEBI" id="CHEBI:33019"/>
        <dbReference type="ChEBI" id="CHEBI:57692"/>
        <dbReference type="ChEBI" id="CHEBI:58210"/>
        <dbReference type="EC" id="2.7.7.2"/>
    </reaction>
</comment>
<proteinExistence type="inferred from homology"/>
<reference evidence="16 17" key="2">
    <citation type="journal article" date="2012" name="Stand. Genomic Sci.">
        <title>Complete genome sequence of the moderately thermophilic mineral-sulfide-oxidizing firmicute Sulfobacillus acidophilus type strain (NAL(T)).</title>
        <authorList>
            <person name="Anderson I."/>
            <person name="Chertkov O."/>
            <person name="Chen A."/>
            <person name="Saunders E."/>
            <person name="Lapidus A."/>
            <person name="Nolan M."/>
            <person name="Lucas S."/>
            <person name="Hammon N."/>
            <person name="Deshpande S."/>
            <person name="Cheng J.F."/>
            <person name="Han C."/>
            <person name="Tapia R."/>
            <person name="Goodwin L.A."/>
            <person name="Pitluck S."/>
            <person name="Liolios K."/>
            <person name="Pagani I."/>
            <person name="Ivanova N."/>
            <person name="Mikhailova N."/>
            <person name="Pati A."/>
            <person name="Palaniappan K."/>
            <person name="Land M."/>
            <person name="Pan C."/>
            <person name="Rohde M."/>
            <person name="Pukall R."/>
            <person name="Goker M."/>
            <person name="Detter J.C."/>
            <person name="Woyke T."/>
            <person name="Bristow J."/>
            <person name="Eisen J.A."/>
            <person name="Markowitz V."/>
            <person name="Hugenholtz P."/>
            <person name="Kyrpides N.C."/>
            <person name="Klenk H.P."/>
            <person name="Mavromatis K."/>
        </authorList>
    </citation>
    <scope>NUCLEOTIDE SEQUENCE [LARGE SCALE GENOMIC DNA]</scope>
    <source>
        <strain evidence="17">ATCC 700253 / DSM 10332 / NAL</strain>
    </source>
</reference>
<dbReference type="InterPro" id="IPR002606">
    <property type="entry name" value="Riboflavin_kinase_bac"/>
</dbReference>
<evidence type="ECO:0000256" key="7">
    <source>
        <dbReference type="ARBA" id="ARBA00022741"/>
    </source>
</evidence>
<dbReference type="PIRSF" id="PIRSF004491">
    <property type="entry name" value="FAD_Synth"/>
    <property type="match status" value="1"/>
</dbReference>
<dbReference type="NCBIfam" id="TIGR00083">
    <property type="entry name" value="ribF"/>
    <property type="match status" value="1"/>
</dbReference>
<dbReference type="SUPFAM" id="SSF52374">
    <property type="entry name" value="Nucleotidylyl transferase"/>
    <property type="match status" value="1"/>
</dbReference>
<evidence type="ECO:0000256" key="14">
    <source>
        <dbReference type="PIRNR" id="PIRNR004491"/>
    </source>
</evidence>
<evidence type="ECO:0000256" key="13">
    <source>
        <dbReference type="ARBA" id="ARBA00049494"/>
    </source>
</evidence>
<keyword evidence="8 14" id="KW-0418">Kinase</keyword>
<dbReference type="UniPathway" id="UPA00277">
    <property type="reaction ID" value="UER00407"/>
</dbReference>
<sequence length="312" mass="34570">MKKLPPDQTAPRPSVVTIGSFDGVHRGHQALIQEALERARKRDADMWVMTFDPHPAMVLRGIRHRFLITPGVLKEIYLDRAGALGVTVIPFTPAFSHLSAEDFLEREIRQRMQAVAVVVGFNFTFGARGLGTVTTLQEWAAPRGIEVVVKEPIQINPNRAASSSSVREAITAGQLDAAEAVLGHAFSVQSPIQRGEQRGRALGFRTLNLVPPAEQVMPPFGVYAGYVLIESRPIPAVANWGIRPTFGGEDPVLEIHGLDGPLQASYGDVARFDFVGFIREERRFPSPDALTDQIRRDVDQARRMLAEKPWRR</sequence>
<dbReference type="AlphaFoldDB" id="G8U0T7"/>
<keyword evidence="11" id="KW-0511">Multifunctional enzyme</keyword>
<dbReference type="InterPro" id="IPR015864">
    <property type="entry name" value="FAD_synthase"/>
</dbReference>
<comment type="pathway">
    <text evidence="1 14">Cofactor biosynthesis; FAD biosynthesis; FAD from FMN: step 1/1.</text>
</comment>
<evidence type="ECO:0000256" key="3">
    <source>
        <dbReference type="ARBA" id="ARBA00022630"/>
    </source>
</evidence>
<keyword evidence="7 14" id="KW-0547">Nucleotide-binding</keyword>
<dbReference type="GO" id="GO:0009231">
    <property type="term" value="P:riboflavin biosynthetic process"/>
    <property type="evidence" value="ECO:0007669"/>
    <property type="project" value="InterPro"/>
</dbReference>
<dbReference type="PATRIC" id="fig|679936.5.peg.1963"/>
<evidence type="ECO:0000256" key="8">
    <source>
        <dbReference type="ARBA" id="ARBA00022777"/>
    </source>
</evidence>
<evidence type="ECO:0000256" key="9">
    <source>
        <dbReference type="ARBA" id="ARBA00022827"/>
    </source>
</evidence>
<dbReference type="FunFam" id="3.40.50.620:FF:000021">
    <property type="entry name" value="Riboflavin biosynthesis protein"/>
    <property type="match status" value="1"/>
</dbReference>
<keyword evidence="17" id="KW-1185">Reference proteome</keyword>
<dbReference type="EC" id="2.7.1.26" evidence="14"/>
<evidence type="ECO:0000256" key="2">
    <source>
        <dbReference type="ARBA" id="ARBA00005201"/>
    </source>
</evidence>
<dbReference type="Pfam" id="PF01687">
    <property type="entry name" value="Flavokinase"/>
    <property type="match status" value="1"/>
</dbReference>
<evidence type="ECO:0000313" key="17">
    <source>
        <dbReference type="Proteomes" id="UP000005439"/>
    </source>
</evidence>
<dbReference type="KEGG" id="sap:Sulac_1897"/>
<name>G8U0T7_SULAD</name>
<dbReference type="SUPFAM" id="SSF82114">
    <property type="entry name" value="Riboflavin kinase-like"/>
    <property type="match status" value="1"/>
</dbReference>
<dbReference type="InterPro" id="IPR023465">
    <property type="entry name" value="Riboflavin_kinase_dom_sf"/>
</dbReference>
<dbReference type="PANTHER" id="PTHR22749">
    <property type="entry name" value="RIBOFLAVIN KINASE/FMN ADENYLYLTRANSFERASE"/>
    <property type="match status" value="1"/>
</dbReference>
<evidence type="ECO:0000256" key="12">
    <source>
        <dbReference type="ARBA" id="ARBA00047880"/>
    </source>
</evidence>
<dbReference type="CDD" id="cd02064">
    <property type="entry name" value="FAD_synthetase_N"/>
    <property type="match status" value="1"/>
</dbReference>
<dbReference type="InterPro" id="IPR023468">
    <property type="entry name" value="Riboflavin_kinase"/>
</dbReference>
<dbReference type="Pfam" id="PF06574">
    <property type="entry name" value="FAD_syn"/>
    <property type="match status" value="1"/>
</dbReference>
<dbReference type="STRING" id="679936.Sulac_1897"/>
<dbReference type="Proteomes" id="UP000005439">
    <property type="component" value="Chromosome"/>
</dbReference>
<evidence type="ECO:0000256" key="4">
    <source>
        <dbReference type="ARBA" id="ARBA00022643"/>
    </source>
</evidence>
<dbReference type="GO" id="GO:0005524">
    <property type="term" value="F:ATP binding"/>
    <property type="evidence" value="ECO:0007669"/>
    <property type="project" value="UniProtKB-UniRule"/>
</dbReference>
<comment type="pathway">
    <text evidence="2 14">Cofactor biosynthesis; FMN biosynthesis; FMN from riboflavin (ATP route): step 1/1.</text>
</comment>
<protein>
    <recommendedName>
        <fullName evidence="14">Riboflavin biosynthesis protein</fullName>
    </recommendedName>
    <domain>
        <recommendedName>
            <fullName evidence="14">Riboflavin kinase</fullName>
            <ecNumber evidence="14">2.7.1.26</ecNumber>
        </recommendedName>
        <alternativeName>
            <fullName evidence="14">Flavokinase</fullName>
        </alternativeName>
    </domain>
    <domain>
        <recommendedName>
            <fullName evidence="14">FMN adenylyltransferase</fullName>
            <ecNumber evidence="14">2.7.7.2</ecNumber>
        </recommendedName>
        <alternativeName>
            <fullName evidence="14">FAD pyrophosphorylase</fullName>
        </alternativeName>
        <alternativeName>
            <fullName evidence="14">FAD synthase</fullName>
        </alternativeName>
    </domain>
</protein>
<dbReference type="Gene3D" id="2.40.30.30">
    <property type="entry name" value="Riboflavin kinase-like"/>
    <property type="match status" value="1"/>
</dbReference>
<evidence type="ECO:0000256" key="10">
    <source>
        <dbReference type="ARBA" id="ARBA00022840"/>
    </source>
</evidence>
<dbReference type="HOGENOM" id="CLU_048437_0_1_9"/>
<dbReference type="EMBL" id="CP003179">
    <property type="protein sequence ID" value="AEW05390.1"/>
    <property type="molecule type" value="Genomic_DNA"/>
</dbReference>
<evidence type="ECO:0000313" key="16">
    <source>
        <dbReference type="EMBL" id="AEW05390.1"/>
    </source>
</evidence>
<dbReference type="EC" id="2.7.7.2" evidence="14"/>
<reference evidence="17" key="1">
    <citation type="submission" date="2011-12" db="EMBL/GenBank/DDBJ databases">
        <title>The complete genome of chromosome of Sulfobacillus acidophilus DSM 10332.</title>
        <authorList>
            <person name="Lucas S."/>
            <person name="Han J."/>
            <person name="Lapidus A."/>
            <person name="Bruce D."/>
            <person name="Goodwin L."/>
            <person name="Pitluck S."/>
            <person name="Peters L."/>
            <person name="Kyrpides N."/>
            <person name="Mavromatis K."/>
            <person name="Ivanova N."/>
            <person name="Mikhailova N."/>
            <person name="Chertkov O."/>
            <person name="Saunders E."/>
            <person name="Detter J.C."/>
            <person name="Tapia R."/>
            <person name="Han C."/>
            <person name="Land M."/>
            <person name="Hauser L."/>
            <person name="Markowitz V."/>
            <person name="Cheng J.-F."/>
            <person name="Hugenholtz P."/>
            <person name="Woyke T."/>
            <person name="Wu D."/>
            <person name="Pukall R."/>
            <person name="Gehrich-Schroeter G."/>
            <person name="Schneider S."/>
            <person name="Klenk H.-P."/>
            <person name="Eisen J.A."/>
        </authorList>
    </citation>
    <scope>NUCLEOTIDE SEQUENCE [LARGE SCALE GENOMIC DNA]</scope>
    <source>
        <strain evidence="17">ATCC 700253 / DSM 10332 / NAL</strain>
    </source>
</reference>
<dbReference type="UniPathway" id="UPA00276">
    <property type="reaction ID" value="UER00406"/>
</dbReference>
<accession>G8U0T7</accession>
<comment type="catalytic activity">
    <reaction evidence="12 14">
        <text>riboflavin + ATP = FMN + ADP + H(+)</text>
        <dbReference type="Rhea" id="RHEA:14357"/>
        <dbReference type="ChEBI" id="CHEBI:15378"/>
        <dbReference type="ChEBI" id="CHEBI:30616"/>
        <dbReference type="ChEBI" id="CHEBI:57986"/>
        <dbReference type="ChEBI" id="CHEBI:58210"/>
        <dbReference type="ChEBI" id="CHEBI:456216"/>
        <dbReference type="EC" id="2.7.1.26"/>
    </reaction>
</comment>